<dbReference type="Proteomes" id="UP000283786">
    <property type="component" value="Chromosome"/>
</dbReference>
<dbReference type="KEGG" id="palw:PSAL_026390"/>
<sequence length="304" mass="32178">MFLTRRAVLAGCAATLATPALAQAQDRTEARARPRDGGPAEVIDDPRISRFDIGPQGAGWRVQLARPAVPPPPGGYPMIVALDGNATFPLFWHHLQQIAPEAPVVLAGLGHPVEGRFDLARRWDELTSPALVPPGVQDQMSGDHQTGGRDAFRDMIETDLLGRLDAELPLDPGKRMLYGHSLGGLFGLHMLFTRPGLFRALVVADPSTWWNSGEALREAGIFAGGVRAGGGAMAQPTDLLVMSGGSSPRIGSADRRSFTPGVVETLQGIAGLNVTYRPFPDLSHGGLIAPSVAEALALQLQITG</sequence>
<accession>A0A418SB87</accession>
<comment type="similarity">
    <text evidence="2">Belongs to the esterase D family.</text>
</comment>
<dbReference type="PROSITE" id="PS51318">
    <property type="entry name" value="TAT"/>
    <property type="match status" value="1"/>
</dbReference>
<keyword evidence="12" id="KW-1185">Reference proteome</keyword>
<dbReference type="EC" id="2.3.1.20" evidence="5"/>
<dbReference type="OrthoDB" id="9784036at2"/>
<dbReference type="PANTHER" id="PTHR40841">
    <property type="entry name" value="SIDEROPHORE TRIACETYLFUSARININE C ESTERASE"/>
    <property type="match status" value="1"/>
</dbReference>
<evidence type="ECO:0000256" key="5">
    <source>
        <dbReference type="ARBA" id="ARBA00013244"/>
    </source>
</evidence>
<comment type="catalytic activity">
    <reaction evidence="8">
        <text>an acyl-CoA + a 1,2-diacyl-sn-glycerol = a triacyl-sn-glycerol + CoA</text>
        <dbReference type="Rhea" id="RHEA:10868"/>
        <dbReference type="ChEBI" id="CHEBI:17815"/>
        <dbReference type="ChEBI" id="CHEBI:57287"/>
        <dbReference type="ChEBI" id="CHEBI:58342"/>
        <dbReference type="ChEBI" id="CHEBI:64615"/>
        <dbReference type="EC" id="2.3.1.20"/>
    </reaction>
</comment>
<dbReference type="SUPFAM" id="SSF53474">
    <property type="entry name" value="alpha/beta-Hydrolases"/>
    <property type="match status" value="1"/>
</dbReference>
<keyword evidence="6 11" id="KW-0378">Hydrolase</keyword>
<dbReference type="Gene3D" id="3.40.50.1820">
    <property type="entry name" value="alpha/beta hydrolase"/>
    <property type="match status" value="1"/>
</dbReference>
<evidence type="ECO:0000256" key="8">
    <source>
        <dbReference type="ARBA" id="ARBA00048109"/>
    </source>
</evidence>
<organism evidence="11 12">
    <name type="scientific">Pseudooceanicola algae</name>
    <dbReference type="NCBI Taxonomy" id="1537215"/>
    <lineage>
        <taxon>Bacteria</taxon>
        <taxon>Pseudomonadati</taxon>
        <taxon>Pseudomonadota</taxon>
        <taxon>Alphaproteobacteria</taxon>
        <taxon>Rhodobacterales</taxon>
        <taxon>Paracoccaceae</taxon>
        <taxon>Pseudooceanicola</taxon>
    </lineage>
</organism>
<dbReference type="EMBL" id="CP060436">
    <property type="protein sequence ID" value="QPM91386.1"/>
    <property type="molecule type" value="Genomic_DNA"/>
</dbReference>
<comment type="catalytic activity">
    <reaction evidence="1">
        <text>2 alpha,alpha'-trehalose 6-mycolate = alpha,alpha'-trehalose 6,6'-bismycolate + alpha,alpha-trehalose</text>
        <dbReference type="Rhea" id="RHEA:23472"/>
        <dbReference type="ChEBI" id="CHEBI:16551"/>
        <dbReference type="ChEBI" id="CHEBI:18195"/>
        <dbReference type="ChEBI" id="CHEBI:18234"/>
        <dbReference type="EC" id="2.3.1.122"/>
    </reaction>
</comment>
<evidence type="ECO:0000313" key="11">
    <source>
        <dbReference type="EMBL" id="QPM91386.1"/>
    </source>
</evidence>
<dbReference type="GO" id="GO:0004144">
    <property type="term" value="F:diacylglycerol O-acyltransferase activity"/>
    <property type="evidence" value="ECO:0007669"/>
    <property type="project" value="UniProtKB-EC"/>
</dbReference>
<evidence type="ECO:0000256" key="9">
    <source>
        <dbReference type="SAM" id="MobiDB-lite"/>
    </source>
</evidence>
<feature type="chain" id="PRO_5043602009" description="Acyl-CoA:diacylglycerol acyltransferase" evidence="10">
    <location>
        <begin position="23"/>
        <end position="304"/>
    </location>
</feature>
<reference evidence="11 12" key="1">
    <citation type="submission" date="2020-08" db="EMBL/GenBank/DDBJ databases">
        <title>Genome sequence of Rhodobacteraceae bacterium Lw-13e.</title>
        <authorList>
            <person name="Poehlein A."/>
            <person name="Wolter L."/>
            <person name="Daniel R."/>
            <person name="Brinkhoff T."/>
        </authorList>
    </citation>
    <scope>NUCLEOTIDE SEQUENCE [LARGE SCALE GENOMIC DNA]</scope>
    <source>
        <strain evidence="11 12">Lw-13e</strain>
    </source>
</reference>
<dbReference type="Pfam" id="PF00756">
    <property type="entry name" value="Esterase"/>
    <property type="match status" value="1"/>
</dbReference>
<evidence type="ECO:0000256" key="10">
    <source>
        <dbReference type="SAM" id="SignalP"/>
    </source>
</evidence>
<name>A0A418SB87_9RHOB</name>
<dbReference type="InterPro" id="IPR000801">
    <property type="entry name" value="Esterase-like"/>
</dbReference>
<evidence type="ECO:0000256" key="1">
    <source>
        <dbReference type="ARBA" id="ARBA00000697"/>
    </source>
</evidence>
<evidence type="ECO:0000256" key="3">
    <source>
        <dbReference type="ARBA" id="ARBA00005874"/>
    </source>
</evidence>
<feature type="signal peptide" evidence="10">
    <location>
        <begin position="1"/>
        <end position="22"/>
    </location>
</feature>
<dbReference type="PANTHER" id="PTHR40841:SF2">
    <property type="entry name" value="SIDEROPHORE-DEGRADING ESTERASE (EUROFUNG)"/>
    <property type="match status" value="1"/>
</dbReference>
<dbReference type="InterPro" id="IPR006311">
    <property type="entry name" value="TAT_signal"/>
</dbReference>
<dbReference type="RefSeq" id="WP_119841091.1">
    <property type="nucleotide sequence ID" value="NZ_CP060436.1"/>
</dbReference>
<evidence type="ECO:0000256" key="6">
    <source>
        <dbReference type="ARBA" id="ARBA00022801"/>
    </source>
</evidence>
<dbReference type="AlphaFoldDB" id="A0A418SB87"/>
<dbReference type="InterPro" id="IPR029058">
    <property type="entry name" value="AB_hydrolase_fold"/>
</dbReference>
<evidence type="ECO:0000256" key="2">
    <source>
        <dbReference type="ARBA" id="ARBA00005622"/>
    </source>
</evidence>
<proteinExistence type="inferred from homology"/>
<evidence type="ECO:0000256" key="7">
    <source>
        <dbReference type="ARBA" id="ARBA00032572"/>
    </source>
</evidence>
<dbReference type="EC" id="2.3.1.122" evidence="4"/>
<dbReference type="GO" id="GO:0016788">
    <property type="term" value="F:hydrolase activity, acting on ester bonds"/>
    <property type="evidence" value="ECO:0007669"/>
    <property type="project" value="TreeGrafter"/>
</dbReference>
<dbReference type="GO" id="GO:0050348">
    <property type="term" value="F:trehalose O-mycolyltransferase activity"/>
    <property type="evidence" value="ECO:0007669"/>
    <property type="project" value="UniProtKB-EC"/>
</dbReference>
<evidence type="ECO:0000313" key="12">
    <source>
        <dbReference type="Proteomes" id="UP000283786"/>
    </source>
</evidence>
<feature type="region of interest" description="Disordered" evidence="9">
    <location>
        <begin position="21"/>
        <end position="44"/>
    </location>
</feature>
<evidence type="ECO:0000256" key="4">
    <source>
        <dbReference type="ARBA" id="ARBA00012820"/>
    </source>
</evidence>
<keyword evidence="10" id="KW-0732">Signal</keyword>
<comment type="similarity">
    <text evidence="3">Belongs to the mycobacterial A85 antigen family.</text>
</comment>
<gene>
    <name evidence="11" type="primary">besA</name>
    <name evidence="11" type="ORF">PSAL_026390</name>
</gene>
<dbReference type="InterPro" id="IPR052558">
    <property type="entry name" value="Siderophore_Hydrolase_D"/>
</dbReference>
<feature type="compositionally biased region" description="Basic and acidic residues" evidence="9">
    <location>
        <begin position="26"/>
        <end position="44"/>
    </location>
</feature>
<protein>
    <recommendedName>
        <fullName evidence="7">Acyl-CoA:diacylglycerol acyltransferase</fullName>
        <ecNumber evidence="4">2.3.1.122</ecNumber>
        <ecNumber evidence="5">2.3.1.20</ecNumber>
    </recommendedName>
</protein>